<protein>
    <submittedName>
        <fullName evidence="1">Uncharacterized protein</fullName>
    </submittedName>
</protein>
<name>A0A0V0RAE0_9BILA</name>
<dbReference type="Proteomes" id="UP000054630">
    <property type="component" value="Unassembled WGS sequence"/>
</dbReference>
<keyword evidence="2" id="KW-1185">Reference proteome</keyword>
<dbReference type="AlphaFoldDB" id="A0A0V0RAE0"/>
<reference evidence="1 2" key="1">
    <citation type="submission" date="2015-01" db="EMBL/GenBank/DDBJ databases">
        <title>Evolution of Trichinella species and genotypes.</title>
        <authorList>
            <person name="Korhonen P.K."/>
            <person name="Edoardo P."/>
            <person name="Giuseppe L.R."/>
            <person name="Gasser R.B."/>
        </authorList>
    </citation>
    <scope>NUCLEOTIDE SEQUENCE [LARGE SCALE GENOMIC DNA]</scope>
    <source>
        <strain evidence="1">ISS37</strain>
    </source>
</reference>
<proteinExistence type="predicted"/>
<feature type="non-terminal residue" evidence="1">
    <location>
        <position position="39"/>
    </location>
</feature>
<gene>
    <name evidence="1" type="ORF">T07_14348</name>
</gene>
<organism evidence="1 2">
    <name type="scientific">Trichinella nelsoni</name>
    <dbReference type="NCBI Taxonomy" id="6336"/>
    <lineage>
        <taxon>Eukaryota</taxon>
        <taxon>Metazoa</taxon>
        <taxon>Ecdysozoa</taxon>
        <taxon>Nematoda</taxon>
        <taxon>Enoplea</taxon>
        <taxon>Dorylaimia</taxon>
        <taxon>Trichinellida</taxon>
        <taxon>Trichinellidae</taxon>
        <taxon>Trichinella</taxon>
    </lineage>
</organism>
<dbReference type="EMBL" id="JYDL01002148">
    <property type="protein sequence ID" value="KRX11457.1"/>
    <property type="molecule type" value="Genomic_DNA"/>
</dbReference>
<evidence type="ECO:0000313" key="1">
    <source>
        <dbReference type="EMBL" id="KRX11457.1"/>
    </source>
</evidence>
<comment type="caution">
    <text evidence="1">The sequence shown here is derived from an EMBL/GenBank/DDBJ whole genome shotgun (WGS) entry which is preliminary data.</text>
</comment>
<evidence type="ECO:0000313" key="2">
    <source>
        <dbReference type="Proteomes" id="UP000054630"/>
    </source>
</evidence>
<accession>A0A0V0RAE0</accession>
<sequence>LLHQLVMTPLGTANCVAGRPSSRPPREFVDFCEKLPETF</sequence>
<feature type="non-terminal residue" evidence="1">
    <location>
        <position position="1"/>
    </location>
</feature>